<proteinExistence type="predicted"/>
<dbReference type="Proteomes" id="UP000604046">
    <property type="component" value="Unassembled WGS sequence"/>
</dbReference>
<dbReference type="Gene3D" id="3.40.525.10">
    <property type="entry name" value="CRAL-TRIO lipid binding domain"/>
    <property type="match status" value="1"/>
</dbReference>
<evidence type="ECO:0000313" key="2">
    <source>
        <dbReference type="EMBL" id="CAE7337422.1"/>
    </source>
</evidence>
<dbReference type="InterPro" id="IPR036865">
    <property type="entry name" value="CRAL-TRIO_dom_sf"/>
</dbReference>
<name>A0A812P606_9DINO</name>
<reference evidence="2" key="1">
    <citation type="submission" date="2021-02" db="EMBL/GenBank/DDBJ databases">
        <authorList>
            <person name="Dougan E. K."/>
            <person name="Rhodes N."/>
            <person name="Thang M."/>
            <person name="Chan C."/>
        </authorList>
    </citation>
    <scope>NUCLEOTIDE SEQUENCE</scope>
</reference>
<organism evidence="2 3">
    <name type="scientific">Symbiodinium natans</name>
    <dbReference type="NCBI Taxonomy" id="878477"/>
    <lineage>
        <taxon>Eukaryota</taxon>
        <taxon>Sar</taxon>
        <taxon>Alveolata</taxon>
        <taxon>Dinophyceae</taxon>
        <taxon>Suessiales</taxon>
        <taxon>Symbiodiniaceae</taxon>
        <taxon>Symbiodinium</taxon>
    </lineage>
</organism>
<gene>
    <name evidence="2" type="ORF">SNAT2548_LOCUS17658</name>
</gene>
<protein>
    <recommendedName>
        <fullName evidence="1">CRAL-TRIO domain-containing protein</fullName>
    </recommendedName>
</protein>
<feature type="domain" description="CRAL-TRIO" evidence="1">
    <location>
        <begin position="122"/>
        <end position="283"/>
    </location>
</feature>
<dbReference type="InterPro" id="IPR001251">
    <property type="entry name" value="CRAL-TRIO_dom"/>
</dbReference>
<dbReference type="CDD" id="cd00170">
    <property type="entry name" value="SEC14"/>
    <property type="match status" value="1"/>
</dbReference>
<dbReference type="PROSITE" id="PS50191">
    <property type="entry name" value="CRAL_TRIO"/>
    <property type="match status" value="1"/>
</dbReference>
<dbReference type="AlphaFoldDB" id="A0A812P606"/>
<comment type="caution">
    <text evidence="2">The sequence shown here is derived from an EMBL/GenBank/DDBJ whole genome shotgun (WGS) entry which is preliminary data.</text>
</comment>
<sequence>MPFVACGCFCGARELELLFFNRRLWVKLKDQPAIRPDVRDIANNSEDSNSIANTEDSAEAAKVVNADLLSDCPGWRRLRRTFPNAPLGELARFTLGWPSADAAIRNYHGYLLWRQGDGDAGSLAKARRTIPVEWLSRGGKAKDGSDVLFLQVARTDCNIAPEMYFKALCSFLDELLPREDSSDFKRITVVMDTRGGEGWLNPPATHLLPLLRVCTRLLPPNYPGSLQRIVIYPVPVALKFFVSLCLALIDPNTRSRCVLISEKQEGGVEKALHEYISKESLPEHAWPRHIGL</sequence>
<keyword evidence="3" id="KW-1185">Reference proteome</keyword>
<dbReference type="SUPFAM" id="SSF52087">
    <property type="entry name" value="CRAL/TRIO domain"/>
    <property type="match status" value="1"/>
</dbReference>
<accession>A0A812P606</accession>
<dbReference type="Pfam" id="PF00650">
    <property type="entry name" value="CRAL_TRIO"/>
    <property type="match status" value="1"/>
</dbReference>
<dbReference type="EMBL" id="CAJNDS010002119">
    <property type="protein sequence ID" value="CAE7337422.1"/>
    <property type="molecule type" value="Genomic_DNA"/>
</dbReference>
<evidence type="ECO:0000259" key="1">
    <source>
        <dbReference type="PROSITE" id="PS50191"/>
    </source>
</evidence>
<evidence type="ECO:0000313" key="3">
    <source>
        <dbReference type="Proteomes" id="UP000604046"/>
    </source>
</evidence>
<dbReference type="OrthoDB" id="412090at2759"/>